<comment type="caution">
    <text evidence="1">The sequence shown here is derived from an EMBL/GenBank/DDBJ whole genome shotgun (WGS) entry which is preliminary data.</text>
</comment>
<feature type="non-terminal residue" evidence="1">
    <location>
        <position position="130"/>
    </location>
</feature>
<reference evidence="1" key="1">
    <citation type="journal article" date="2014" name="Front. Microbiol.">
        <title>High frequency of phylogenetically diverse reductive dehalogenase-homologous genes in deep subseafloor sedimentary metagenomes.</title>
        <authorList>
            <person name="Kawai M."/>
            <person name="Futagami T."/>
            <person name="Toyoda A."/>
            <person name="Takaki Y."/>
            <person name="Nishi S."/>
            <person name="Hori S."/>
            <person name="Arai W."/>
            <person name="Tsubouchi T."/>
            <person name="Morono Y."/>
            <person name="Uchiyama I."/>
            <person name="Ito T."/>
            <person name="Fujiyama A."/>
            <person name="Inagaki F."/>
            <person name="Takami H."/>
        </authorList>
    </citation>
    <scope>NUCLEOTIDE SEQUENCE</scope>
    <source>
        <strain evidence="1">Expedition CK06-06</strain>
    </source>
</reference>
<dbReference type="EMBL" id="BARU01020200">
    <property type="protein sequence ID" value="GAH60966.1"/>
    <property type="molecule type" value="Genomic_DNA"/>
</dbReference>
<evidence type="ECO:0008006" key="2">
    <source>
        <dbReference type="Google" id="ProtNLM"/>
    </source>
</evidence>
<proteinExistence type="predicted"/>
<accession>X1GSW6</accession>
<sequence length="130" mass="13624">MADIWINILGNATKLKSALGGAGKDMTAFGEKIGKMGRTMAIVGGAVTAAFGAIVFKTTQLGDTYDKMSKRTNVAVETLSALGYAAKISGADLDTVEKSLRYLARGMDDMSMGVGEAKDAFEFLDIAVTD</sequence>
<protein>
    <recommendedName>
        <fullName evidence="2">Phage tail tape measure protein domain-containing protein</fullName>
    </recommendedName>
</protein>
<evidence type="ECO:0000313" key="1">
    <source>
        <dbReference type="EMBL" id="GAH60966.1"/>
    </source>
</evidence>
<name>X1GSW6_9ZZZZ</name>
<dbReference type="AlphaFoldDB" id="X1GSW6"/>
<gene>
    <name evidence="1" type="ORF">S03H2_33205</name>
</gene>
<organism evidence="1">
    <name type="scientific">marine sediment metagenome</name>
    <dbReference type="NCBI Taxonomy" id="412755"/>
    <lineage>
        <taxon>unclassified sequences</taxon>
        <taxon>metagenomes</taxon>
        <taxon>ecological metagenomes</taxon>
    </lineage>
</organism>